<dbReference type="Gene3D" id="1.10.10.10">
    <property type="entry name" value="Winged helix-like DNA-binding domain superfamily/Winged helix DNA-binding domain"/>
    <property type="match status" value="1"/>
</dbReference>
<dbReference type="Pfam" id="PF11625">
    <property type="entry name" value="DUF3253"/>
    <property type="match status" value="1"/>
</dbReference>
<sequence>MPRPTVSPELIRERLLALLAERGEGKTIGPSDVARDIGGPHPDGWSPLMTPIRKVAARLMKEGRVAILRKGKPVEDPDDFRGVYRIAAATPEEGEGNSSPVLPPT</sequence>
<comment type="caution">
    <text evidence="2">The sequence shown here is derived from an EMBL/GenBank/DDBJ whole genome shotgun (WGS) entry which is preliminary data.</text>
</comment>
<dbReference type="InterPro" id="IPR036390">
    <property type="entry name" value="WH_DNA-bd_sf"/>
</dbReference>
<dbReference type="RefSeq" id="WP_149816323.1">
    <property type="nucleotide sequence ID" value="NZ_VUOA01000016.1"/>
</dbReference>
<dbReference type="AlphaFoldDB" id="A0A5B2VFT8"/>
<feature type="region of interest" description="Disordered" evidence="1">
    <location>
        <begin position="27"/>
        <end position="48"/>
    </location>
</feature>
<dbReference type="Proteomes" id="UP000323142">
    <property type="component" value="Unassembled WGS sequence"/>
</dbReference>
<protein>
    <submittedName>
        <fullName evidence="2">DUF3253 domain-containing protein</fullName>
    </submittedName>
</protein>
<reference evidence="2 3" key="1">
    <citation type="submission" date="2019-09" db="EMBL/GenBank/DDBJ databases">
        <title>Salinarimonas rosea gen. nov., sp. nov., a new member of the a-2 subgroup of the Proteobacteria.</title>
        <authorList>
            <person name="Liu J."/>
        </authorList>
    </citation>
    <scope>NUCLEOTIDE SEQUENCE [LARGE SCALE GENOMIC DNA]</scope>
    <source>
        <strain evidence="2 3">BN140002</strain>
    </source>
</reference>
<gene>
    <name evidence="2" type="ORF">F0L46_06890</name>
</gene>
<dbReference type="InterPro" id="IPR036388">
    <property type="entry name" value="WH-like_DNA-bd_sf"/>
</dbReference>
<organism evidence="2 3">
    <name type="scientific">Salinarimonas soli</name>
    <dbReference type="NCBI Taxonomy" id="1638099"/>
    <lineage>
        <taxon>Bacteria</taxon>
        <taxon>Pseudomonadati</taxon>
        <taxon>Pseudomonadota</taxon>
        <taxon>Alphaproteobacteria</taxon>
        <taxon>Hyphomicrobiales</taxon>
        <taxon>Salinarimonadaceae</taxon>
        <taxon>Salinarimonas</taxon>
    </lineage>
</organism>
<evidence type="ECO:0000256" key="1">
    <source>
        <dbReference type="SAM" id="MobiDB-lite"/>
    </source>
</evidence>
<accession>A0A5B2VFT8</accession>
<reference evidence="2 3" key="2">
    <citation type="submission" date="2019-09" db="EMBL/GenBank/DDBJ databases">
        <authorList>
            <person name="Jin C."/>
        </authorList>
    </citation>
    <scope>NUCLEOTIDE SEQUENCE [LARGE SCALE GENOMIC DNA]</scope>
    <source>
        <strain evidence="2 3">BN140002</strain>
    </source>
</reference>
<dbReference type="InterPro" id="IPR021660">
    <property type="entry name" value="DUF3253"/>
</dbReference>
<evidence type="ECO:0000313" key="2">
    <source>
        <dbReference type="EMBL" id="KAA2237991.1"/>
    </source>
</evidence>
<name>A0A5B2VFT8_9HYPH</name>
<dbReference type="EMBL" id="VUOA01000016">
    <property type="protein sequence ID" value="KAA2237991.1"/>
    <property type="molecule type" value="Genomic_DNA"/>
</dbReference>
<dbReference type="SUPFAM" id="SSF46785">
    <property type="entry name" value="Winged helix' DNA-binding domain"/>
    <property type="match status" value="1"/>
</dbReference>
<keyword evidence="3" id="KW-1185">Reference proteome</keyword>
<proteinExistence type="predicted"/>
<evidence type="ECO:0000313" key="3">
    <source>
        <dbReference type="Proteomes" id="UP000323142"/>
    </source>
</evidence>
<dbReference type="OrthoDB" id="7631458at2"/>